<proteinExistence type="predicted"/>
<gene>
    <name evidence="1" type="ORF">MA03_05605</name>
</gene>
<dbReference type="AlphaFoldDB" id="A0A0F7FHQ0"/>
<organism evidence="1 2">
    <name type="scientific">Infirmifilum uzonense</name>
    <dbReference type="NCBI Taxonomy" id="1550241"/>
    <lineage>
        <taxon>Archaea</taxon>
        <taxon>Thermoproteota</taxon>
        <taxon>Thermoprotei</taxon>
        <taxon>Thermofilales</taxon>
        <taxon>Thermofilaceae</taxon>
        <taxon>Infirmifilum</taxon>
    </lineage>
</organism>
<evidence type="ECO:0000313" key="2">
    <source>
        <dbReference type="Proteomes" id="UP000067434"/>
    </source>
</evidence>
<dbReference type="EMBL" id="CP009961">
    <property type="protein sequence ID" value="AKG38845.1"/>
    <property type="molecule type" value="Genomic_DNA"/>
</dbReference>
<accession>A0A0F7FHQ0</accession>
<name>A0A0F7FHQ0_9CREN</name>
<sequence>MPIKLDQAEKRLLYLFYVYGKAVSRKRIHELVYKLQTEYGVALGFTFAGQVPFSKQLDEKLEELVKKGYLKLIYSTGGGYLSLYRPYYKLSERGAKVAAKSDFSKTDKETIEKMVNSLRGAKEKGGTETAVQQ</sequence>
<keyword evidence="2" id="KW-1185">Reference proteome</keyword>
<dbReference type="STRING" id="1550241.MA03_05605"/>
<dbReference type="Proteomes" id="UP000067434">
    <property type="component" value="Chromosome"/>
</dbReference>
<dbReference type="KEGG" id="thf:MA03_05605"/>
<dbReference type="GeneID" id="25401686"/>
<evidence type="ECO:0000313" key="1">
    <source>
        <dbReference type="EMBL" id="AKG38845.1"/>
    </source>
</evidence>
<reference evidence="1 2" key="1">
    <citation type="journal article" date="2015" name="Stand. Genomic Sci.">
        <title>Complete genome sequence of and proposal of Thermofilum uzonense sp. nov. a novel hyperthermophilic crenarchaeon and emended description of the genus Thermofilum.</title>
        <authorList>
            <person name="Toshchakov S.V."/>
            <person name="Korzhenkov A.A."/>
            <person name="Samarov N.I."/>
            <person name="Mazunin I.O."/>
            <person name="Mozhey O.I."/>
            <person name="Shmyr I.S."/>
            <person name="Derbikova K.S."/>
            <person name="Taranov E.A."/>
            <person name="Dominova I.N."/>
            <person name="Bonch-Osmolovskaya E.A."/>
            <person name="Patrushev M.V."/>
            <person name="Podosokorskaya O.A."/>
            <person name="Kublanov I.V."/>
        </authorList>
    </citation>
    <scope>NUCLEOTIDE SEQUENCE [LARGE SCALE GENOMIC DNA]</scope>
    <source>
        <strain evidence="1 2">1807-2</strain>
    </source>
</reference>
<dbReference type="RefSeq" id="WP_052884329.1">
    <property type="nucleotide sequence ID" value="NZ_CP009961.1"/>
</dbReference>
<dbReference type="HOGENOM" id="CLU_1902051_0_0_2"/>
<protein>
    <submittedName>
        <fullName evidence="1">Uncharacterized protein</fullName>
    </submittedName>
</protein>
<dbReference type="OrthoDB" id="31320at2157"/>
<dbReference type="PATRIC" id="fig|1550241.5.peg.1174"/>